<keyword evidence="1" id="KW-1185">Reference proteome</keyword>
<proteinExistence type="predicted"/>
<dbReference type="WBParaSite" id="SPAL_0001460400.1">
    <property type="protein sequence ID" value="SPAL_0001460400.1"/>
    <property type="gene ID" value="SPAL_0001460400"/>
</dbReference>
<name>A0A0N5C9M5_STREA</name>
<reference evidence="2" key="1">
    <citation type="submission" date="2017-02" db="UniProtKB">
        <authorList>
            <consortium name="WormBaseParasite"/>
        </authorList>
    </citation>
    <scope>IDENTIFICATION</scope>
</reference>
<organism evidence="1 2">
    <name type="scientific">Strongyloides papillosus</name>
    <name type="common">Intestinal threadworm</name>
    <dbReference type="NCBI Taxonomy" id="174720"/>
    <lineage>
        <taxon>Eukaryota</taxon>
        <taxon>Metazoa</taxon>
        <taxon>Ecdysozoa</taxon>
        <taxon>Nematoda</taxon>
        <taxon>Chromadorea</taxon>
        <taxon>Rhabditida</taxon>
        <taxon>Tylenchina</taxon>
        <taxon>Panagrolaimomorpha</taxon>
        <taxon>Strongyloidoidea</taxon>
        <taxon>Strongyloididae</taxon>
        <taxon>Strongyloides</taxon>
    </lineage>
</organism>
<protein>
    <submittedName>
        <fullName evidence="2">Reverse transcriptase domain-containing protein</fullName>
    </submittedName>
</protein>
<evidence type="ECO:0000313" key="2">
    <source>
        <dbReference type="WBParaSite" id="SPAL_0001460400.1"/>
    </source>
</evidence>
<sequence>MTTSQKLMGLIVDMEVPPTLNSLKRDTKENLDLNRTIITVSGNSLHTTSLMGNLNFTKPKLPPLPILQQKENPITFIEKFKNRFAGLTEQEGIALFPEFLEGPALIDYKAIETEKMVTLDGVLKE</sequence>
<accession>A0A0N5C9M5</accession>
<dbReference type="Proteomes" id="UP000046392">
    <property type="component" value="Unplaced"/>
</dbReference>
<evidence type="ECO:0000313" key="1">
    <source>
        <dbReference type="Proteomes" id="UP000046392"/>
    </source>
</evidence>
<dbReference type="AlphaFoldDB" id="A0A0N5C9M5"/>